<comment type="caution">
    <text evidence="3">The sequence shown here is derived from an EMBL/GenBank/DDBJ whole genome shotgun (WGS) entry which is preliminary data.</text>
</comment>
<accession>A0A7J5BD55</accession>
<dbReference type="InterPro" id="IPR036249">
    <property type="entry name" value="Thioredoxin-like_sf"/>
</dbReference>
<dbReference type="AlphaFoldDB" id="A0A7J5BD55"/>
<dbReference type="OrthoDB" id="9799122at2"/>
<reference evidence="3 4" key="1">
    <citation type="submission" date="2019-09" db="EMBL/GenBank/DDBJ databases">
        <title>Phylogeny of genus Pseudoclavibacter and closely related genus.</title>
        <authorList>
            <person name="Li Y."/>
        </authorList>
    </citation>
    <scope>NUCLEOTIDE SEQUENCE [LARGE SCALE GENOMIC DNA]</scope>
    <source>
        <strain evidence="3 4">KCTC 13959</strain>
    </source>
</reference>
<evidence type="ECO:0000256" key="1">
    <source>
        <dbReference type="SAM" id="Coils"/>
    </source>
</evidence>
<dbReference type="GO" id="GO:0016491">
    <property type="term" value="F:oxidoreductase activity"/>
    <property type="evidence" value="ECO:0007669"/>
    <property type="project" value="InterPro"/>
</dbReference>
<evidence type="ECO:0000313" key="4">
    <source>
        <dbReference type="Proteomes" id="UP000433493"/>
    </source>
</evidence>
<dbReference type="SUPFAM" id="SSF52833">
    <property type="entry name" value="Thioredoxin-like"/>
    <property type="match status" value="1"/>
</dbReference>
<feature type="domain" description="DSBA-like thioredoxin" evidence="2">
    <location>
        <begin position="12"/>
        <end position="215"/>
    </location>
</feature>
<dbReference type="PANTHER" id="PTHR13887:SF41">
    <property type="entry name" value="THIOREDOXIN SUPERFAMILY PROTEIN"/>
    <property type="match status" value="1"/>
</dbReference>
<proteinExistence type="predicted"/>
<feature type="coiled-coil region" evidence="1">
    <location>
        <begin position="67"/>
        <end position="94"/>
    </location>
</feature>
<name>A0A7J5BD55_9MICO</name>
<organism evidence="3 4">
    <name type="scientific">Gulosibacter chungangensis</name>
    <dbReference type="NCBI Taxonomy" id="979746"/>
    <lineage>
        <taxon>Bacteria</taxon>
        <taxon>Bacillati</taxon>
        <taxon>Actinomycetota</taxon>
        <taxon>Actinomycetes</taxon>
        <taxon>Micrococcales</taxon>
        <taxon>Microbacteriaceae</taxon>
        <taxon>Gulosibacter</taxon>
    </lineage>
</organism>
<sequence>MAEPAISGDPITIDIWTDVVCPWCYVGEARLQEAIKAEGLEDRVQIQAHSFELDPSAPKMASAQSNVDHLVKKLGRSEAQIREMEEQIKQLAAEVDMPYAVDRPMANTRAIHRLLQAATEKGQGNELFRTLQGGYFSGQLDVFDEDVLVAEAAKVGLAEEEARAALAETSKFDEAVQVDIGRARQLGVTGVPYMLFNHKYAAPGALPLDAYRSALRTLANMDAEGGNADA</sequence>
<dbReference type="Proteomes" id="UP000433493">
    <property type="component" value="Unassembled WGS sequence"/>
</dbReference>
<dbReference type="InterPro" id="IPR001853">
    <property type="entry name" value="DSBA-like_thioredoxin_dom"/>
</dbReference>
<dbReference type="RefSeq" id="WP_158052196.1">
    <property type="nucleotide sequence ID" value="NZ_WBKB01000004.1"/>
</dbReference>
<protein>
    <submittedName>
        <fullName evidence="3">DsbA family oxidoreductase</fullName>
    </submittedName>
</protein>
<evidence type="ECO:0000259" key="2">
    <source>
        <dbReference type="Pfam" id="PF01323"/>
    </source>
</evidence>
<keyword evidence="1" id="KW-0175">Coiled coil</keyword>
<dbReference type="EMBL" id="WBKB01000004">
    <property type="protein sequence ID" value="KAB1643147.1"/>
    <property type="molecule type" value="Genomic_DNA"/>
</dbReference>
<keyword evidence="4" id="KW-1185">Reference proteome</keyword>
<gene>
    <name evidence="3" type="ORF">F8O05_07870</name>
</gene>
<dbReference type="Gene3D" id="3.40.30.10">
    <property type="entry name" value="Glutaredoxin"/>
    <property type="match status" value="1"/>
</dbReference>
<dbReference type="PANTHER" id="PTHR13887">
    <property type="entry name" value="GLUTATHIONE S-TRANSFERASE KAPPA"/>
    <property type="match status" value="1"/>
</dbReference>
<evidence type="ECO:0000313" key="3">
    <source>
        <dbReference type="EMBL" id="KAB1643147.1"/>
    </source>
</evidence>
<dbReference type="CDD" id="cd03024">
    <property type="entry name" value="DsbA_FrnE"/>
    <property type="match status" value="1"/>
</dbReference>
<dbReference type="Pfam" id="PF01323">
    <property type="entry name" value="DSBA"/>
    <property type="match status" value="1"/>
</dbReference>